<feature type="transmembrane region" description="Helical" evidence="2">
    <location>
        <begin position="114"/>
        <end position="133"/>
    </location>
</feature>
<keyword evidence="2" id="KW-0812">Transmembrane</keyword>
<keyword evidence="2" id="KW-1133">Transmembrane helix</keyword>
<name>A0ABR9T9E2_9SPHI</name>
<evidence type="ECO:0000256" key="2">
    <source>
        <dbReference type="SAM" id="Phobius"/>
    </source>
</evidence>
<proteinExistence type="predicted"/>
<dbReference type="SUPFAM" id="SSF69360">
    <property type="entry name" value="Cell wall binding repeat"/>
    <property type="match status" value="1"/>
</dbReference>
<dbReference type="Proteomes" id="UP000618319">
    <property type="component" value="Unassembled WGS sequence"/>
</dbReference>
<protein>
    <recommendedName>
        <fullName evidence="5">J domain-containing protein</fullName>
    </recommendedName>
</protein>
<dbReference type="Pfam" id="PF14903">
    <property type="entry name" value="WG_beta_rep"/>
    <property type="match status" value="3"/>
</dbReference>
<dbReference type="PANTHER" id="PTHR37841">
    <property type="entry name" value="GLR2918 PROTEIN"/>
    <property type="match status" value="1"/>
</dbReference>
<dbReference type="EMBL" id="PSKQ01000022">
    <property type="protein sequence ID" value="MBE8721956.1"/>
    <property type="molecule type" value="Genomic_DNA"/>
</dbReference>
<gene>
    <name evidence="3" type="ORF">C4F40_14600</name>
</gene>
<evidence type="ECO:0000256" key="1">
    <source>
        <dbReference type="SAM" id="Coils"/>
    </source>
</evidence>
<keyword evidence="2" id="KW-0472">Membrane</keyword>
<sequence length="469" mass="52847">MNKEQAYERLELPVGTDLQTVRKKFAEMHNDYRMRIENAPTPRLKQTFERGLEELKEAYALLNESERMDDVAELPRTERSFEQEEAVEKKAATASLKMDLPQAPAATDKPKQPIWAYVLIGALLVAAMGYFLLRPDAAQNVSSTDSFTAAKDSTAWEAALAGHSTATYQHYLSSYPDGIFAAVAKDSLAKRNDAPSSENTAVELAITTVQQTDQVDTEATRRLAEQQKKRIAELEQQNREQTVAQDADVDLPAGANTNWRSKYDKIYEFYDGLARAGLNDKWGFVDKNGREITPIKFQSVGDFRSGLARVKLNEKWGFIDKIGGNVVSPKYEFADGFREGFARVQLNKVWGYIDKTGREIIYPKYEFAENFSEGLAAVSPNQKAQWGFIDNADREVIPLKYDFARSFSEGLAAVKLNGKWGFIDKTGRVVIPLKYRSALPFYKGRGKVELDGKEFFINRQDECVADCPD</sequence>
<reference evidence="3 4" key="1">
    <citation type="submission" date="2018-02" db="EMBL/GenBank/DDBJ databases">
        <title>Sphingobacterium KA21.</title>
        <authorList>
            <person name="Vasarhelyi B.M."/>
            <person name="Deshmukh S."/>
            <person name="Balint B."/>
            <person name="Kukolya J."/>
        </authorList>
    </citation>
    <scope>NUCLEOTIDE SEQUENCE [LARGE SCALE GENOMIC DNA]</scope>
    <source>
        <strain evidence="3 4">Ka21</strain>
    </source>
</reference>
<evidence type="ECO:0000313" key="4">
    <source>
        <dbReference type="Proteomes" id="UP000618319"/>
    </source>
</evidence>
<feature type="coiled-coil region" evidence="1">
    <location>
        <begin position="217"/>
        <end position="244"/>
    </location>
</feature>
<dbReference type="InterPro" id="IPR032774">
    <property type="entry name" value="WG_beta_rep"/>
</dbReference>
<evidence type="ECO:0000313" key="3">
    <source>
        <dbReference type="EMBL" id="MBE8721956.1"/>
    </source>
</evidence>
<dbReference type="RefSeq" id="WP_196939871.1">
    <property type="nucleotide sequence ID" value="NZ_MU158690.1"/>
</dbReference>
<comment type="caution">
    <text evidence="3">The sequence shown here is derived from an EMBL/GenBank/DDBJ whole genome shotgun (WGS) entry which is preliminary data.</text>
</comment>
<evidence type="ECO:0008006" key="5">
    <source>
        <dbReference type="Google" id="ProtNLM"/>
    </source>
</evidence>
<organism evidence="3 4">
    <name type="scientific">Sphingobacterium pedocola</name>
    <dbReference type="NCBI Taxonomy" id="2082722"/>
    <lineage>
        <taxon>Bacteria</taxon>
        <taxon>Pseudomonadati</taxon>
        <taxon>Bacteroidota</taxon>
        <taxon>Sphingobacteriia</taxon>
        <taxon>Sphingobacteriales</taxon>
        <taxon>Sphingobacteriaceae</taxon>
        <taxon>Sphingobacterium</taxon>
    </lineage>
</organism>
<keyword evidence="4" id="KW-1185">Reference proteome</keyword>
<keyword evidence="1" id="KW-0175">Coiled coil</keyword>
<dbReference type="PANTHER" id="PTHR37841:SF1">
    <property type="entry name" value="DUF3298 DOMAIN-CONTAINING PROTEIN"/>
    <property type="match status" value="1"/>
</dbReference>
<accession>A0ABR9T9E2</accession>